<organism evidence="1 2">
    <name type="scientific">Nesidiocoris tenuis</name>
    <dbReference type="NCBI Taxonomy" id="355587"/>
    <lineage>
        <taxon>Eukaryota</taxon>
        <taxon>Metazoa</taxon>
        <taxon>Ecdysozoa</taxon>
        <taxon>Arthropoda</taxon>
        <taxon>Hexapoda</taxon>
        <taxon>Insecta</taxon>
        <taxon>Pterygota</taxon>
        <taxon>Neoptera</taxon>
        <taxon>Paraneoptera</taxon>
        <taxon>Hemiptera</taxon>
        <taxon>Heteroptera</taxon>
        <taxon>Panheteroptera</taxon>
        <taxon>Cimicomorpha</taxon>
        <taxon>Miridae</taxon>
        <taxon>Dicyphina</taxon>
        <taxon>Nesidiocoris</taxon>
    </lineage>
</organism>
<evidence type="ECO:0000313" key="2">
    <source>
        <dbReference type="Proteomes" id="UP000479000"/>
    </source>
</evidence>
<feature type="non-terminal residue" evidence="1">
    <location>
        <position position="110"/>
    </location>
</feature>
<keyword evidence="2" id="KW-1185">Reference proteome</keyword>
<evidence type="ECO:0000313" key="1">
    <source>
        <dbReference type="EMBL" id="CAA9997969.1"/>
    </source>
</evidence>
<sequence>MRFAADGVRRTAYGVRRTAYGVRRTADGQKIFIADSCSRTSETTYTYLKVCIPAQNRHGVRYEYMALEAEGGGAERLEMERKAKEEANTACSHYLKGCPRYTLLEHLKDI</sequence>
<protein>
    <submittedName>
        <fullName evidence="1">Uncharacterized protein</fullName>
    </submittedName>
</protein>
<dbReference type="EMBL" id="CADCXU010006402">
    <property type="protein sequence ID" value="CAA9997969.1"/>
    <property type="molecule type" value="Genomic_DNA"/>
</dbReference>
<accession>A0A6H5G5C5</accession>
<proteinExistence type="predicted"/>
<dbReference type="Proteomes" id="UP000479000">
    <property type="component" value="Unassembled WGS sequence"/>
</dbReference>
<name>A0A6H5G5C5_9HEMI</name>
<dbReference type="AlphaFoldDB" id="A0A6H5G5C5"/>
<reference evidence="1 2" key="1">
    <citation type="submission" date="2020-02" db="EMBL/GenBank/DDBJ databases">
        <authorList>
            <person name="Ferguson B K."/>
        </authorList>
    </citation>
    <scope>NUCLEOTIDE SEQUENCE [LARGE SCALE GENOMIC DNA]</scope>
</reference>
<gene>
    <name evidence="1" type="ORF">NTEN_LOCUS4263</name>
</gene>